<dbReference type="GeneID" id="75106925"/>
<reference evidence="4 6" key="2">
    <citation type="submission" date="2023-12" db="EMBL/GenBank/DDBJ databases">
        <title>Phenotypic and Genomic Characterization of Methanothermobacter wolfeii Strain BSEL, a CO2-Capturing Archaeon with Minimal Nutrient Requirements.</title>
        <authorList>
            <person name="Ale Enriquez F."/>
            <person name="Ahring B.K."/>
        </authorList>
    </citation>
    <scope>NUCLEOTIDE SEQUENCE [LARGE SCALE GENOMIC DNA]</scope>
    <source>
        <strain evidence="4 6">BSEL-1</strain>
    </source>
</reference>
<dbReference type="SUPFAM" id="SSF55469">
    <property type="entry name" value="FMN-dependent nitroreductase-like"/>
    <property type="match status" value="1"/>
</dbReference>
<dbReference type="GO" id="GO:0016491">
    <property type="term" value="F:oxidoreductase activity"/>
    <property type="evidence" value="ECO:0007669"/>
    <property type="project" value="UniProtKB-KW"/>
</dbReference>
<protein>
    <submittedName>
        <fullName evidence="4 5">Nitroreductase</fullName>
    </submittedName>
</protein>
<evidence type="ECO:0000313" key="5">
    <source>
        <dbReference type="EMBL" id="UXH31226.1"/>
    </source>
</evidence>
<evidence type="ECO:0000256" key="1">
    <source>
        <dbReference type="ARBA" id="ARBA00007118"/>
    </source>
</evidence>
<comment type="similarity">
    <text evidence="1">Belongs to the nitroreductase family.</text>
</comment>
<dbReference type="AlphaFoldDB" id="A0A9E7RS09"/>
<dbReference type="PANTHER" id="PTHR43673">
    <property type="entry name" value="NAD(P)H NITROREDUCTASE YDGI-RELATED"/>
    <property type="match status" value="1"/>
</dbReference>
<dbReference type="InterPro" id="IPR029478">
    <property type="entry name" value="TM1586_NiRdase"/>
</dbReference>
<accession>A0A9E7RS09</accession>
<dbReference type="Proteomes" id="UP001065373">
    <property type="component" value="Chromosome"/>
</dbReference>
<name>A0A9E7RS09_METWO</name>
<reference evidence="5" key="1">
    <citation type="submission" date="2022-09" db="EMBL/GenBank/DDBJ databases">
        <title>Characterization of three MwoI isoschizomers from sequenced genome and metagenomes.</title>
        <authorList>
            <person name="Fomenkov A."/>
            <person name="Xu S.Y."/>
            <person name="Roberts R.J."/>
        </authorList>
    </citation>
    <scope>NUCLEOTIDE SEQUENCE</scope>
    <source>
        <strain evidence="5">DSM 2970</strain>
    </source>
</reference>
<dbReference type="Gene3D" id="3.40.109.10">
    <property type="entry name" value="NADH Oxidase"/>
    <property type="match status" value="1"/>
</dbReference>
<proteinExistence type="inferred from homology"/>
<keyword evidence="6" id="KW-1185">Reference proteome</keyword>
<dbReference type="RefSeq" id="WP_074359245.1">
    <property type="nucleotide sequence ID" value="NZ_CP104550.1"/>
</dbReference>
<dbReference type="InterPro" id="IPR000415">
    <property type="entry name" value="Nitroreductase-like"/>
</dbReference>
<evidence type="ECO:0000259" key="3">
    <source>
        <dbReference type="Pfam" id="PF14512"/>
    </source>
</evidence>
<organism evidence="5">
    <name type="scientific">Methanothermobacter wolfeii</name>
    <name type="common">Methanobacterium wolfei</name>
    <dbReference type="NCBI Taxonomy" id="145261"/>
    <lineage>
        <taxon>Archaea</taxon>
        <taxon>Methanobacteriati</taxon>
        <taxon>Methanobacteriota</taxon>
        <taxon>Methanomada group</taxon>
        <taxon>Methanobacteria</taxon>
        <taxon>Methanobacteriales</taxon>
        <taxon>Methanobacteriaceae</taxon>
        <taxon>Methanothermobacter</taxon>
    </lineage>
</organism>
<dbReference type="Gene3D" id="3.40.109.30">
    <property type="entry name" value="putative nitroreductase (tm1586), domain 2"/>
    <property type="match status" value="1"/>
</dbReference>
<dbReference type="Pfam" id="PF14512">
    <property type="entry name" value="TM1586_NiRdase"/>
    <property type="match status" value="1"/>
</dbReference>
<dbReference type="EMBL" id="CP104550">
    <property type="protein sequence ID" value="UXH31226.1"/>
    <property type="molecule type" value="Genomic_DNA"/>
</dbReference>
<dbReference type="Proteomes" id="UP001369247">
    <property type="component" value="Unassembled WGS sequence"/>
</dbReference>
<gene>
    <name evidence="5" type="ORF">N5910_06695</name>
    <name evidence="4" type="ORF">U2150_05435</name>
</gene>
<dbReference type="PANTHER" id="PTHR43673:SF10">
    <property type="entry name" value="NADH DEHYDROGENASE_NAD(P)H NITROREDUCTASE XCC3605-RELATED"/>
    <property type="match status" value="1"/>
</dbReference>
<dbReference type="EMBL" id="JAXUHJ010000008">
    <property type="protein sequence ID" value="MEJ8542931.1"/>
    <property type="molecule type" value="Genomic_DNA"/>
</dbReference>
<sequence length="243" mass="27369">MKELYPFIFRRKSTRKYTGPVGEEELNMVSASLKELEPLLSSEVELKIVGRDDVRTGMQRPAPHYIAAFADGDEGKMNAGFMLQQMDLKLSSMGIGSCWQGIPSPGGHLKSELEFVIFLALGEAGEPVHRSRSEFRRKPLSEITDITGMDDVLEAVRLAPSAVNNQPWYLTGGDGEIHVYCRIPGPIKRRLVGRWNPIDMGIALAHLQISLQHHGYRTGFRVLEDPMELKNFRYTGTFSYMEL</sequence>
<evidence type="ECO:0000256" key="2">
    <source>
        <dbReference type="ARBA" id="ARBA00023002"/>
    </source>
</evidence>
<feature type="domain" description="Putative nitroreductase TM1586" evidence="3">
    <location>
        <begin position="3"/>
        <end position="210"/>
    </location>
</feature>
<evidence type="ECO:0000313" key="4">
    <source>
        <dbReference type="EMBL" id="MEJ8542931.1"/>
    </source>
</evidence>
<evidence type="ECO:0000313" key="6">
    <source>
        <dbReference type="Proteomes" id="UP001369247"/>
    </source>
</evidence>
<keyword evidence="2" id="KW-0560">Oxidoreductase</keyword>